<dbReference type="RefSeq" id="WP_256028041.1">
    <property type="nucleotide sequence ID" value="NZ_JAHLKM010000001.1"/>
</dbReference>
<feature type="domain" description="Peptidase S49" evidence="7">
    <location>
        <begin position="111"/>
        <end position="153"/>
    </location>
</feature>
<evidence type="ECO:0000256" key="1">
    <source>
        <dbReference type="ARBA" id="ARBA00008683"/>
    </source>
</evidence>
<feature type="region of interest" description="Disordered" evidence="5">
    <location>
        <begin position="309"/>
        <end position="337"/>
    </location>
</feature>
<name>A0A9R1CR24_9EURY</name>
<keyword evidence="9" id="KW-1185">Reference proteome</keyword>
<proteinExistence type="inferred from homology"/>
<feature type="domain" description="Peptidase S49" evidence="7">
    <location>
        <begin position="188"/>
        <end position="247"/>
    </location>
</feature>
<dbReference type="EMBL" id="JAHLKM010000001">
    <property type="protein sequence ID" value="MCQ4332124.1"/>
    <property type="molecule type" value="Genomic_DNA"/>
</dbReference>
<keyword evidence="4" id="KW-0720">Serine protease</keyword>
<reference evidence="8" key="1">
    <citation type="journal article" date="2023" name="Front. Microbiol.">
        <title>Genomic-based phylogenetic and metabolic analyses of the genus Natronomonas, and description of Natronomonas aquatica sp. nov.</title>
        <authorList>
            <person name="Garcia-Roldan A."/>
            <person name="Duran-Viseras A."/>
            <person name="de la Haba R.R."/>
            <person name="Corral P."/>
            <person name="Sanchez-Porro C."/>
            <person name="Ventosa A."/>
        </authorList>
    </citation>
    <scope>NUCLEOTIDE SEQUENCE</scope>
    <source>
        <strain evidence="8">F2-12</strain>
    </source>
</reference>
<dbReference type="InterPro" id="IPR029045">
    <property type="entry name" value="ClpP/crotonase-like_dom_sf"/>
</dbReference>
<dbReference type="PANTHER" id="PTHR42987">
    <property type="entry name" value="PEPTIDASE S49"/>
    <property type="match status" value="1"/>
</dbReference>
<feature type="compositionally biased region" description="Basic and acidic residues" evidence="5">
    <location>
        <begin position="312"/>
        <end position="321"/>
    </location>
</feature>
<feature type="transmembrane region" description="Helical" evidence="6">
    <location>
        <begin position="24"/>
        <end position="46"/>
    </location>
</feature>
<organism evidence="8 9">
    <name type="scientific">Natronomonas aquatica</name>
    <dbReference type="NCBI Taxonomy" id="2841590"/>
    <lineage>
        <taxon>Archaea</taxon>
        <taxon>Methanobacteriati</taxon>
        <taxon>Methanobacteriota</taxon>
        <taxon>Stenosarchaea group</taxon>
        <taxon>Halobacteria</taxon>
        <taxon>Halobacteriales</taxon>
        <taxon>Natronomonadaceae</taxon>
        <taxon>Natronomonas</taxon>
    </lineage>
</organism>
<evidence type="ECO:0000313" key="8">
    <source>
        <dbReference type="EMBL" id="MCQ4332124.1"/>
    </source>
</evidence>
<dbReference type="Proteomes" id="UP001139494">
    <property type="component" value="Unassembled WGS sequence"/>
</dbReference>
<dbReference type="GO" id="GO:0006508">
    <property type="term" value="P:proteolysis"/>
    <property type="evidence" value="ECO:0007669"/>
    <property type="project" value="UniProtKB-KW"/>
</dbReference>
<keyword evidence="3" id="KW-0378">Hydrolase</keyword>
<dbReference type="CDD" id="cd07023">
    <property type="entry name" value="S49_Sppa_N_C"/>
    <property type="match status" value="1"/>
</dbReference>
<dbReference type="InterPro" id="IPR047272">
    <property type="entry name" value="S49_SppA_C"/>
</dbReference>
<evidence type="ECO:0000256" key="3">
    <source>
        <dbReference type="ARBA" id="ARBA00022801"/>
    </source>
</evidence>
<comment type="caution">
    <text evidence="8">The sequence shown here is derived from an EMBL/GenBank/DDBJ whole genome shotgun (WGS) entry which is preliminary data.</text>
</comment>
<evidence type="ECO:0000256" key="6">
    <source>
        <dbReference type="SAM" id="Phobius"/>
    </source>
</evidence>
<dbReference type="Pfam" id="PF01343">
    <property type="entry name" value="Peptidase_S49"/>
    <property type="match status" value="2"/>
</dbReference>
<keyword evidence="6" id="KW-0812">Transmembrane</keyword>
<protein>
    <submittedName>
        <fullName evidence="8">S49 family peptidase</fullName>
    </submittedName>
</protein>
<dbReference type="PANTHER" id="PTHR42987:SF4">
    <property type="entry name" value="PROTEASE SOHB-RELATED"/>
    <property type="match status" value="1"/>
</dbReference>
<evidence type="ECO:0000256" key="4">
    <source>
        <dbReference type="ARBA" id="ARBA00022825"/>
    </source>
</evidence>
<evidence type="ECO:0000313" key="9">
    <source>
        <dbReference type="Proteomes" id="UP001139494"/>
    </source>
</evidence>
<keyword evidence="6" id="KW-0472">Membrane</keyword>
<accession>A0A9R1CR24</accession>
<dbReference type="GO" id="GO:0008236">
    <property type="term" value="F:serine-type peptidase activity"/>
    <property type="evidence" value="ECO:0007669"/>
    <property type="project" value="UniProtKB-KW"/>
</dbReference>
<evidence type="ECO:0000256" key="5">
    <source>
        <dbReference type="SAM" id="MobiDB-lite"/>
    </source>
</evidence>
<keyword evidence="6" id="KW-1133">Transmembrane helix</keyword>
<dbReference type="SUPFAM" id="SSF52096">
    <property type="entry name" value="ClpP/crotonase"/>
    <property type="match status" value="1"/>
</dbReference>
<comment type="similarity">
    <text evidence="1">Belongs to the peptidase S49 family.</text>
</comment>
<dbReference type="Gene3D" id="3.90.226.10">
    <property type="entry name" value="2-enoyl-CoA Hydratase, Chain A, domain 1"/>
    <property type="match status" value="1"/>
</dbReference>
<keyword evidence="2" id="KW-0645">Protease</keyword>
<dbReference type="AlphaFoldDB" id="A0A9R1CR24"/>
<evidence type="ECO:0000259" key="7">
    <source>
        <dbReference type="Pfam" id="PF01343"/>
    </source>
</evidence>
<evidence type="ECO:0000256" key="2">
    <source>
        <dbReference type="ARBA" id="ARBA00022670"/>
    </source>
</evidence>
<gene>
    <name evidence="8" type="ORF">KM295_01205</name>
</gene>
<sequence length="337" mass="34971">MASNRLVGAVDTADAFLRRLARSYVLVVVVALVVGLSLAPVVFFAAPSEPTEVAVVPVAGTIDGPNEQRITAQLSRARDDPDIEAVVLLLNSGGGSAAASEELYLSVSRTAEEMPVVAAVDAGALSGAYYAAAPSDEIYAKPASSVGSVGVIVPMPPDVEPNDIILTTGPSKAAPDDTREFAYQRAEIGNAFANAIYEHRGEELELAQSELTEANSYTGTRANELGLVDRIGGRKRAITRAAELAGLEEYAVTVLRGEGTVRFVAQANYVAADTPDKELVSPSYLTGQGTPGTGAGNYLAIPAEYAVPADTAVRDESKPEPTTDGTDGRSAGGETDE</sequence>
<dbReference type="InterPro" id="IPR002142">
    <property type="entry name" value="Peptidase_S49"/>
</dbReference>